<protein>
    <submittedName>
        <fullName evidence="2">Teichoic acid D-Ala incorporation-associated protein DltX</fullName>
    </submittedName>
</protein>
<accession>A0A7C7D5Y3</accession>
<reference evidence="2 3" key="1">
    <citation type="journal article" date="2020" name="Biotechnol. Biofuels">
        <title>New insights from the biogas microbiome by comprehensive genome-resolved metagenomics of nearly 1600 species originating from multiple anaerobic digesters.</title>
        <authorList>
            <person name="Campanaro S."/>
            <person name="Treu L."/>
            <person name="Rodriguez-R L.M."/>
            <person name="Kovalovszki A."/>
            <person name="Ziels R.M."/>
            <person name="Maus I."/>
            <person name="Zhu X."/>
            <person name="Kougias P.G."/>
            <person name="Basile A."/>
            <person name="Luo G."/>
            <person name="Schluter A."/>
            <person name="Konstantinidis K.T."/>
            <person name="Angelidaki I."/>
        </authorList>
    </citation>
    <scope>NUCLEOTIDE SEQUENCE [LARGE SCALE GENOMIC DNA]</scope>
    <source>
        <strain evidence="2">AS05jafATM_4</strain>
    </source>
</reference>
<evidence type="ECO:0000313" key="2">
    <source>
        <dbReference type="EMBL" id="HHY27072.1"/>
    </source>
</evidence>
<proteinExistence type="predicted"/>
<evidence type="ECO:0000313" key="3">
    <source>
        <dbReference type="Proteomes" id="UP000553059"/>
    </source>
</evidence>
<keyword evidence="1" id="KW-0472">Membrane</keyword>
<comment type="caution">
    <text evidence="2">The sequence shown here is derived from an EMBL/GenBank/DDBJ whole genome shotgun (WGS) entry which is preliminary data.</text>
</comment>
<evidence type="ECO:0000256" key="1">
    <source>
        <dbReference type="SAM" id="Phobius"/>
    </source>
</evidence>
<keyword evidence="1" id="KW-1133">Transmembrane helix</keyword>
<dbReference type="AlphaFoldDB" id="A0A7C7D5Y3"/>
<dbReference type="EMBL" id="DUTF01000230">
    <property type="protein sequence ID" value="HHY27072.1"/>
    <property type="molecule type" value="Genomic_DNA"/>
</dbReference>
<gene>
    <name evidence="2" type="primary">dltX</name>
    <name evidence="2" type="ORF">GX523_10100</name>
</gene>
<dbReference type="Proteomes" id="UP000553059">
    <property type="component" value="Unassembled WGS sequence"/>
</dbReference>
<keyword evidence="1" id="KW-0812">Transmembrane</keyword>
<feature type="transmembrane region" description="Helical" evidence="1">
    <location>
        <begin position="12"/>
        <end position="28"/>
    </location>
</feature>
<organism evidence="2 3">
    <name type="scientific">Desulfitobacterium dehalogenans</name>
    <dbReference type="NCBI Taxonomy" id="36854"/>
    <lineage>
        <taxon>Bacteria</taxon>
        <taxon>Bacillati</taxon>
        <taxon>Bacillota</taxon>
        <taxon>Clostridia</taxon>
        <taxon>Eubacteriales</taxon>
        <taxon>Desulfitobacteriaceae</taxon>
        <taxon>Desulfitobacterium</taxon>
    </lineage>
</organism>
<name>A0A7C7D5Y3_9FIRM</name>
<sequence>MKRFLPILNESLLYTAIILGIILMYVLAESNEVNFIYNQF</sequence>